<keyword evidence="2" id="KW-1185">Reference proteome</keyword>
<name>A0ACB8BMY2_9AGAM</name>
<sequence length="539" mass="60180">MIGYSWATLTVVLLTVVALRRFRRRDIRNIRGPAAPSWLLGHQEMVIQTKVGELESEWVREYGATWRMKGCFGEDVLCTADPKALQYVFHTASYRFPKTVVANEVAKLFLGRGSLVSAAAEDHQRYRKFINPAFGISQLREFLPIFQRSASSLSQKWKDELVSDTSAEGSVINVLGTVAKMAMDAIGEVAFDYCFETLDGKEYALITAANDVLADSLLRSTPWELAFKGTWQYLPQSILSSLKHLPHEGYQRFLKYFASACQTGKGLIEQRALENEKGRRDMTSLLAESNLSEKPSLRLSPDEMISQIVTVVGAHDVFATTFCWLLYDLAQHHEDQQRIRDEIEAARAQLRARGGVDFTPADFDSMTFANAAIKESLRLHPGIPILFRMAEQDDILPLAQPIETTSGQTITEIPIAKGQSIATSIWSYNRLESVWGEDAHEWNPSRFLGDANKEKASVGLVANLLTFSGGVRGCIGWRFALLESQAVLVELLENFAFHLPEETEVMQIFAAGGQTFPAAAVRGHIEKGIQMPLRVTLAR</sequence>
<proteinExistence type="predicted"/>
<gene>
    <name evidence="1" type="ORF">BV22DRAFT_1032475</name>
</gene>
<protein>
    <submittedName>
        <fullName evidence="1">Cytochrome P450</fullName>
    </submittedName>
</protein>
<reference evidence="1" key="1">
    <citation type="journal article" date="2021" name="New Phytol.">
        <title>Evolutionary innovations through gain and loss of genes in the ectomycorrhizal Boletales.</title>
        <authorList>
            <person name="Wu G."/>
            <person name="Miyauchi S."/>
            <person name="Morin E."/>
            <person name="Kuo A."/>
            <person name="Drula E."/>
            <person name="Varga T."/>
            <person name="Kohler A."/>
            <person name="Feng B."/>
            <person name="Cao Y."/>
            <person name="Lipzen A."/>
            <person name="Daum C."/>
            <person name="Hundley H."/>
            <person name="Pangilinan J."/>
            <person name="Johnson J."/>
            <person name="Barry K."/>
            <person name="LaButti K."/>
            <person name="Ng V."/>
            <person name="Ahrendt S."/>
            <person name="Min B."/>
            <person name="Choi I.G."/>
            <person name="Park H."/>
            <person name="Plett J.M."/>
            <person name="Magnuson J."/>
            <person name="Spatafora J.W."/>
            <person name="Nagy L.G."/>
            <person name="Henrissat B."/>
            <person name="Grigoriev I.V."/>
            <person name="Yang Z.L."/>
            <person name="Xu J."/>
            <person name="Martin F.M."/>
        </authorList>
    </citation>
    <scope>NUCLEOTIDE SEQUENCE</scope>
    <source>
        <strain evidence="1">KUC20120723A-06</strain>
    </source>
</reference>
<evidence type="ECO:0000313" key="2">
    <source>
        <dbReference type="Proteomes" id="UP000790709"/>
    </source>
</evidence>
<dbReference type="EMBL" id="MU266376">
    <property type="protein sequence ID" value="KAH7926857.1"/>
    <property type="molecule type" value="Genomic_DNA"/>
</dbReference>
<organism evidence="1 2">
    <name type="scientific">Leucogyrophana mollusca</name>
    <dbReference type="NCBI Taxonomy" id="85980"/>
    <lineage>
        <taxon>Eukaryota</taxon>
        <taxon>Fungi</taxon>
        <taxon>Dikarya</taxon>
        <taxon>Basidiomycota</taxon>
        <taxon>Agaricomycotina</taxon>
        <taxon>Agaricomycetes</taxon>
        <taxon>Agaricomycetidae</taxon>
        <taxon>Boletales</taxon>
        <taxon>Boletales incertae sedis</taxon>
        <taxon>Leucogyrophana</taxon>
    </lineage>
</organism>
<dbReference type="Proteomes" id="UP000790709">
    <property type="component" value="Unassembled WGS sequence"/>
</dbReference>
<comment type="caution">
    <text evidence="1">The sequence shown here is derived from an EMBL/GenBank/DDBJ whole genome shotgun (WGS) entry which is preliminary data.</text>
</comment>
<evidence type="ECO:0000313" key="1">
    <source>
        <dbReference type="EMBL" id="KAH7926857.1"/>
    </source>
</evidence>
<accession>A0ACB8BMY2</accession>